<dbReference type="Proteomes" id="UP000011747">
    <property type="component" value="Unassembled WGS sequence"/>
</dbReference>
<evidence type="ECO:0000313" key="3">
    <source>
        <dbReference type="Proteomes" id="UP000011747"/>
    </source>
</evidence>
<keyword evidence="3" id="KW-1185">Reference proteome</keyword>
<sequence length="59" mass="6737">MSKKNQIFLAILLFLSVLGFIINMILDPRPRLLKAYNLLVVIAWGVFVFRVGKEKGKFG</sequence>
<feature type="transmembrane region" description="Helical" evidence="1">
    <location>
        <begin position="32"/>
        <end position="52"/>
    </location>
</feature>
<dbReference type="RefSeq" id="WP_004439447.1">
    <property type="nucleotide sequence ID" value="NZ_JH414756.1"/>
</dbReference>
<comment type="caution">
    <text evidence="2">The sequence shown here is derived from an EMBL/GenBank/DDBJ whole genome shotgun (WGS) entry which is preliminary data.</text>
</comment>
<accession>G9QLV4</accession>
<dbReference type="EMBL" id="ACWF01000105">
    <property type="protein sequence ID" value="EHL77837.1"/>
    <property type="molecule type" value="Genomic_DNA"/>
</dbReference>
<proteinExistence type="predicted"/>
<evidence type="ECO:0000256" key="1">
    <source>
        <dbReference type="SAM" id="Phobius"/>
    </source>
</evidence>
<keyword evidence="1" id="KW-1133">Transmembrane helix</keyword>
<dbReference type="AlphaFoldDB" id="G9QLV4"/>
<gene>
    <name evidence="2" type="ORF">HMPREF1015_02012</name>
</gene>
<dbReference type="HOGENOM" id="CLU_2950340_0_0_9"/>
<reference evidence="2 3" key="1">
    <citation type="submission" date="2011-09" db="EMBL/GenBank/DDBJ databases">
        <title>The Genome Sequence of Bacillus smithii 7_3_47FAA.</title>
        <authorList>
            <consortium name="The Broad Institute Genome Sequencing Platform"/>
            <person name="Earl A."/>
            <person name="Ward D."/>
            <person name="Feldgarden M."/>
            <person name="Gevers D."/>
            <person name="Daigneault M."/>
            <person name="Strauss J."/>
            <person name="Allen-Vercoe E."/>
            <person name="Young S.K."/>
            <person name="Zeng Q."/>
            <person name="Gargeya S."/>
            <person name="Fitzgerald M."/>
            <person name="Haas B."/>
            <person name="Abouelleil A."/>
            <person name="Alvarado L."/>
            <person name="Arachchi H.M."/>
            <person name="Berlin A."/>
            <person name="Brown A."/>
            <person name="Chapman S.B."/>
            <person name="Chen Z."/>
            <person name="Dunbar C."/>
            <person name="Freedman E."/>
            <person name="Gearin G."/>
            <person name="Goldberg J."/>
            <person name="Griggs A."/>
            <person name="Gujja S."/>
            <person name="Heiman D."/>
            <person name="Howarth C."/>
            <person name="Larson L."/>
            <person name="Lui A."/>
            <person name="MacDonald P.J.P."/>
            <person name="Montmayeur A."/>
            <person name="Murphy C."/>
            <person name="Neiman D."/>
            <person name="Pearson M."/>
            <person name="Priest M."/>
            <person name="Roberts A."/>
            <person name="Saif S."/>
            <person name="Shea T."/>
            <person name="Shenoy N."/>
            <person name="Sisk P."/>
            <person name="Stolte C."/>
            <person name="Sykes S."/>
            <person name="Wortman J."/>
            <person name="Nusbaum C."/>
            <person name="Birren B."/>
        </authorList>
    </citation>
    <scope>NUCLEOTIDE SEQUENCE [LARGE SCALE GENOMIC DNA]</scope>
    <source>
        <strain evidence="2 3">7_3_47FAA</strain>
    </source>
</reference>
<keyword evidence="1" id="KW-0812">Transmembrane</keyword>
<organism evidence="2 3">
    <name type="scientific">Bacillus smithii 7_3_47FAA</name>
    <dbReference type="NCBI Taxonomy" id="665952"/>
    <lineage>
        <taxon>Bacteria</taxon>
        <taxon>Bacillati</taxon>
        <taxon>Bacillota</taxon>
        <taxon>Bacilli</taxon>
        <taxon>Bacillales</taxon>
        <taxon>Bacillaceae</taxon>
        <taxon>Bacillus</taxon>
    </lineage>
</organism>
<evidence type="ECO:0000313" key="2">
    <source>
        <dbReference type="EMBL" id="EHL77837.1"/>
    </source>
</evidence>
<feature type="transmembrane region" description="Helical" evidence="1">
    <location>
        <begin position="7"/>
        <end position="26"/>
    </location>
</feature>
<name>G9QLV4_9BACI</name>
<protein>
    <submittedName>
        <fullName evidence="2">Uncharacterized protein</fullName>
    </submittedName>
</protein>
<keyword evidence="1" id="KW-0472">Membrane</keyword>